<name>A0A1B0C2D5_9MUSC</name>
<proteinExistence type="predicted"/>
<reference evidence="2" key="1">
    <citation type="submission" date="2015-01" db="EMBL/GenBank/DDBJ databases">
        <authorList>
            <person name="Aksoy S."/>
            <person name="Warren W."/>
            <person name="Wilson R.K."/>
        </authorList>
    </citation>
    <scope>NUCLEOTIDE SEQUENCE [LARGE SCALE GENOMIC DNA]</scope>
    <source>
        <strain evidence="2">IAEA</strain>
    </source>
</reference>
<sequence length="136" mass="15746">MSNHTKRWERYQASGYLNESPVPETIAISSSSWPGETPADTRRVDEVAVFDSEFLRPRNDSTSRLAVDITAYALQRDQMKIINTEQTKTELIKTNSESCQTATKVWDELKFGNIDICNTNESRCRKDVENYEYLWI</sequence>
<dbReference type="EnsemblMetazoa" id="GPPI047298-RA">
    <property type="protein sequence ID" value="GPPI047298-PA"/>
    <property type="gene ID" value="GPPI047298"/>
</dbReference>
<reference evidence="1" key="2">
    <citation type="submission" date="2020-05" db="UniProtKB">
        <authorList>
            <consortium name="EnsemblMetazoa"/>
        </authorList>
    </citation>
    <scope>IDENTIFICATION</scope>
    <source>
        <strain evidence="1">IAEA</strain>
    </source>
</reference>
<dbReference type="AlphaFoldDB" id="A0A1B0C2D5"/>
<dbReference type="Proteomes" id="UP000092460">
    <property type="component" value="Unassembled WGS sequence"/>
</dbReference>
<keyword evidence="2" id="KW-1185">Reference proteome</keyword>
<dbReference type="EMBL" id="JXJN01024504">
    <property type="status" value="NOT_ANNOTATED_CDS"/>
    <property type="molecule type" value="Genomic_DNA"/>
</dbReference>
<evidence type="ECO:0000313" key="2">
    <source>
        <dbReference type="Proteomes" id="UP000092460"/>
    </source>
</evidence>
<protein>
    <submittedName>
        <fullName evidence="1">Uncharacterized protein</fullName>
    </submittedName>
</protein>
<accession>A0A1B0C2D5</accession>
<organism evidence="1 2">
    <name type="scientific">Glossina palpalis gambiensis</name>
    <dbReference type="NCBI Taxonomy" id="67801"/>
    <lineage>
        <taxon>Eukaryota</taxon>
        <taxon>Metazoa</taxon>
        <taxon>Ecdysozoa</taxon>
        <taxon>Arthropoda</taxon>
        <taxon>Hexapoda</taxon>
        <taxon>Insecta</taxon>
        <taxon>Pterygota</taxon>
        <taxon>Neoptera</taxon>
        <taxon>Endopterygota</taxon>
        <taxon>Diptera</taxon>
        <taxon>Brachycera</taxon>
        <taxon>Muscomorpha</taxon>
        <taxon>Hippoboscoidea</taxon>
        <taxon>Glossinidae</taxon>
        <taxon>Glossina</taxon>
    </lineage>
</organism>
<evidence type="ECO:0000313" key="1">
    <source>
        <dbReference type="EnsemblMetazoa" id="GPPI047298-PA"/>
    </source>
</evidence>
<dbReference type="VEuPathDB" id="VectorBase:GPPI047298"/>